<dbReference type="Proteomes" id="UP001060085">
    <property type="component" value="Linkage Group LG03"/>
</dbReference>
<name>A0ACC0BKK1_CATRO</name>
<proteinExistence type="predicted"/>
<evidence type="ECO:0000313" key="1">
    <source>
        <dbReference type="EMBL" id="KAI5673123.1"/>
    </source>
</evidence>
<gene>
    <name evidence="1" type="ORF">M9H77_13487</name>
</gene>
<dbReference type="EMBL" id="CM044703">
    <property type="protein sequence ID" value="KAI5673123.1"/>
    <property type="molecule type" value="Genomic_DNA"/>
</dbReference>
<reference evidence="2" key="1">
    <citation type="journal article" date="2023" name="Nat. Plants">
        <title>Single-cell RNA sequencing provides a high-resolution roadmap for understanding the multicellular compartmentation of specialized metabolism.</title>
        <authorList>
            <person name="Sun S."/>
            <person name="Shen X."/>
            <person name="Li Y."/>
            <person name="Li Y."/>
            <person name="Wang S."/>
            <person name="Li R."/>
            <person name="Zhang H."/>
            <person name="Shen G."/>
            <person name="Guo B."/>
            <person name="Wei J."/>
            <person name="Xu J."/>
            <person name="St-Pierre B."/>
            <person name="Chen S."/>
            <person name="Sun C."/>
        </authorList>
    </citation>
    <scope>NUCLEOTIDE SEQUENCE [LARGE SCALE GENOMIC DNA]</scope>
</reference>
<accession>A0ACC0BKK1</accession>
<sequence>MGEEIQSMKDNDVRPSKVSGQEERRFRVFMCQFRVSIEPPGDWNCTLATAERPNQSKLEQKTTRLTFLSASLSKLELRAFFLSPKAKQEEPTQPGMRALPQVRAHE</sequence>
<comment type="caution">
    <text evidence="1">The sequence shown here is derived from an EMBL/GenBank/DDBJ whole genome shotgun (WGS) entry which is preliminary data.</text>
</comment>
<keyword evidence="2" id="KW-1185">Reference proteome</keyword>
<evidence type="ECO:0000313" key="2">
    <source>
        <dbReference type="Proteomes" id="UP001060085"/>
    </source>
</evidence>
<organism evidence="1 2">
    <name type="scientific">Catharanthus roseus</name>
    <name type="common">Madagascar periwinkle</name>
    <name type="synonym">Vinca rosea</name>
    <dbReference type="NCBI Taxonomy" id="4058"/>
    <lineage>
        <taxon>Eukaryota</taxon>
        <taxon>Viridiplantae</taxon>
        <taxon>Streptophyta</taxon>
        <taxon>Embryophyta</taxon>
        <taxon>Tracheophyta</taxon>
        <taxon>Spermatophyta</taxon>
        <taxon>Magnoliopsida</taxon>
        <taxon>eudicotyledons</taxon>
        <taxon>Gunneridae</taxon>
        <taxon>Pentapetalae</taxon>
        <taxon>asterids</taxon>
        <taxon>lamiids</taxon>
        <taxon>Gentianales</taxon>
        <taxon>Apocynaceae</taxon>
        <taxon>Rauvolfioideae</taxon>
        <taxon>Vinceae</taxon>
        <taxon>Catharanthinae</taxon>
        <taxon>Catharanthus</taxon>
    </lineage>
</organism>
<protein>
    <submittedName>
        <fullName evidence="1">Uncharacterized protein</fullName>
    </submittedName>
</protein>